<name>A0AB34ISP2_PRYPA</name>
<dbReference type="EMBL" id="JBGBPQ010000019">
    <property type="protein sequence ID" value="KAL1504739.1"/>
    <property type="molecule type" value="Genomic_DNA"/>
</dbReference>
<evidence type="ECO:0000313" key="1">
    <source>
        <dbReference type="EMBL" id="KAL1504739.1"/>
    </source>
</evidence>
<comment type="caution">
    <text evidence="1">The sequence shown here is derived from an EMBL/GenBank/DDBJ whole genome shotgun (WGS) entry which is preliminary data.</text>
</comment>
<proteinExistence type="predicted"/>
<gene>
    <name evidence="1" type="ORF">AB1Y20_008516</name>
</gene>
<protein>
    <recommendedName>
        <fullName evidence="3">Protein-serine/threonine phosphatase</fullName>
    </recommendedName>
</protein>
<evidence type="ECO:0008006" key="3">
    <source>
        <dbReference type="Google" id="ProtNLM"/>
    </source>
</evidence>
<dbReference type="AlphaFoldDB" id="A0AB34ISP2"/>
<sequence length="122" mass="13711">MQDIADNTTTSAHGDSVVPWMIACHDFFVAVSTWKPDDALTRVKDTYDQLRAYSQACLRRELRMAEVLALASDRGHEEETDVVIFGHVGYHRKDVLVELFPGRVQLVPTPADGTCLVIRKQP</sequence>
<organism evidence="1 2">
    <name type="scientific">Prymnesium parvum</name>
    <name type="common">Toxic golden alga</name>
    <dbReference type="NCBI Taxonomy" id="97485"/>
    <lineage>
        <taxon>Eukaryota</taxon>
        <taxon>Haptista</taxon>
        <taxon>Haptophyta</taxon>
        <taxon>Prymnesiophyceae</taxon>
        <taxon>Prymnesiales</taxon>
        <taxon>Prymnesiaceae</taxon>
        <taxon>Prymnesium</taxon>
    </lineage>
</organism>
<reference evidence="1 2" key="1">
    <citation type="journal article" date="2024" name="Science">
        <title>Giant polyketide synthase enzymes in the biosynthesis of giant marine polyether toxins.</title>
        <authorList>
            <person name="Fallon T.R."/>
            <person name="Shende V.V."/>
            <person name="Wierzbicki I.H."/>
            <person name="Pendleton A.L."/>
            <person name="Watervoot N.F."/>
            <person name="Auber R.P."/>
            <person name="Gonzalez D.J."/>
            <person name="Wisecaver J.H."/>
            <person name="Moore B.S."/>
        </authorList>
    </citation>
    <scope>NUCLEOTIDE SEQUENCE [LARGE SCALE GENOMIC DNA]</scope>
    <source>
        <strain evidence="1 2">12B1</strain>
    </source>
</reference>
<keyword evidence="2" id="KW-1185">Reference proteome</keyword>
<evidence type="ECO:0000313" key="2">
    <source>
        <dbReference type="Proteomes" id="UP001515480"/>
    </source>
</evidence>
<dbReference type="Proteomes" id="UP001515480">
    <property type="component" value="Unassembled WGS sequence"/>
</dbReference>
<accession>A0AB34ISP2</accession>